<sequence>MNTKKTLLFSMLLFAVSLPALAQEKAGGQRRARPGSEQMITAMKERLDLSEDQVVKIREIYKKSREEFGKFRQENAEANDQQREKLRELRKKQQQDIHAVLTEEQQKELKAWREERQQGQRRRPRPDSQ</sequence>
<evidence type="ECO:0000313" key="4">
    <source>
        <dbReference type="Proteomes" id="UP000295807"/>
    </source>
</evidence>
<dbReference type="AlphaFoldDB" id="A0A4R3KV38"/>
<accession>A0A4R3KV38</accession>
<keyword evidence="2" id="KW-0732">Signal</keyword>
<protein>
    <recommendedName>
        <fullName evidence="5">Spy/CpxP family protein refolding chaperone</fullName>
    </recommendedName>
</protein>
<dbReference type="RefSeq" id="WP_132128260.1">
    <property type="nucleotide sequence ID" value="NZ_CP042432.1"/>
</dbReference>
<feature type="chain" id="PRO_5020649989" description="Spy/CpxP family protein refolding chaperone" evidence="2">
    <location>
        <begin position="23"/>
        <end position="129"/>
    </location>
</feature>
<gene>
    <name evidence="3" type="ORF">EDD80_102369</name>
</gene>
<proteinExistence type="predicted"/>
<evidence type="ECO:0000256" key="1">
    <source>
        <dbReference type="SAM" id="MobiDB-lite"/>
    </source>
</evidence>
<evidence type="ECO:0000256" key="2">
    <source>
        <dbReference type="SAM" id="SignalP"/>
    </source>
</evidence>
<name>A0A4R3KV38_9SPHI</name>
<organism evidence="3 4">
    <name type="scientific">Anseongella ginsenosidimutans</name>
    <dbReference type="NCBI Taxonomy" id="496056"/>
    <lineage>
        <taxon>Bacteria</taxon>
        <taxon>Pseudomonadati</taxon>
        <taxon>Bacteroidota</taxon>
        <taxon>Sphingobacteriia</taxon>
        <taxon>Sphingobacteriales</taxon>
        <taxon>Sphingobacteriaceae</taxon>
        <taxon>Anseongella</taxon>
    </lineage>
</organism>
<evidence type="ECO:0008006" key="5">
    <source>
        <dbReference type="Google" id="ProtNLM"/>
    </source>
</evidence>
<feature type="compositionally biased region" description="Basic and acidic residues" evidence="1">
    <location>
        <begin position="72"/>
        <end position="95"/>
    </location>
</feature>
<feature type="compositionally biased region" description="Basic and acidic residues" evidence="1">
    <location>
        <begin position="104"/>
        <end position="118"/>
    </location>
</feature>
<reference evidence="3 4" key="1">
    <citation type="submission" date="2019-03" db="EMBL/GenBank/DDBJ databases">
        <title>Genomic Encyclopedia of Type Strains, Phase IV (KMG-IV): sequencing the most valuable type-strain genomes for metagenomic binning, comparative biology and taxonomic classification.</title>
        <authorList>
            <person name="Goeker M."/>
        </authorList>
    </citation>
    <scope>NUCLEOTIDE SEQUENCE [LARGE SCALE GENOMIC DNA]</scope>
    <source>
        <strain evidence="3 4">DSM 21100</strain>
    </source>
</reference>
<keyword evidence="4" id="KW-1185">Reference proteome</keyword>
<feature type="signal peptide" evidence="2">
    <location>
        <begin position="1"/>
        <end position="22"/>
    </location>
</feature>
<evidence type="ECO:0000313" key="3">
    <source>
        <dbReference type="EMBL" id="TCS89175.1"/>
    </source>
</evidence>
<feature type="region of interest" description="Disordered" evidence="1">
    <location>
        <begin position="72"/>
        <end position="129"/>
    </location>
</feature>
<comment type="caution">
    <text evidence="3">The sequence shown here is derived from an EMBL/GenBank/DDBJ whole genome shotgun (WGS) entry which is preliminary data.</text>
</comment>
<dbReference type="EMBL" id="SMAD01000002">
    <property type="protein sequence ID" value="TCS89175.1"/>
    <property type="molecule type" value="Genomic_DNA"/>
</dbReference>
<dbReference type="Proteomes" id="UP000295807">
    <property type="component" value="Unassembled WGS sequence"/>
</dbReference>
<feature type="compositionally biased region" description="Basic residues" evidence="1">
    <location>
        <begin position="119"/>
        <end position="129"/>
    </location>
</feature>